<dbReference type="Proteomes" id="UP000663970">
    <property type="component" value="Unassembled WGS sequence"/>
</dbReference>
<gene>
    <name evidence="2" type="ORF">JF544_02095</name>
</gene>
<keyword evidence="3" id="KW-1185">Reference proteome</keyword>
<feature type="transmembrane region" description="Helical" evidence="1">
    <location>
        <begin position="38"/>
        <end position="56"/>
    </location>
</feature>
<dbReference type="RefSeq" id="WP_206932115.1">
    <property type="nucleotide sequence ID" value="NZ_JAEKJY010000001.1"/>
</dbReference>
<evidence type="ECO:0000256" key="1">
    <source>
        <dbReference type="SAM" id="Phobius"/>
    </source>
</evidence>
<accession>A0ABS3DRQ0</accession>
<feature type="transmembrane region" description="Helical" evidence="1">
    <location>
        <begin position="7"/>
        <end position="26"/>
    </location>
</feature>
<organism evidence="2 3">
    <name type="scientific">Halobacillus kuroshimensis</name>
    <dbReference type="NCBI Taxonomy" id="302481"/>
    <lineage>
        <taxon>Bacteria</taxon>
        <taxon>Bacillati</taxon>
        <taxon>Bacillota</taxon>
        <taxon>Bacilli</taxon>
        <taxon>Bacillales</taxon>
        <taxon>Bacillaceae</taxon>
        <taxon>Halobacillus</taxon>
    </lineage>
</organism>
<dbReference type="EMBL" id="JAEKJY010000001">
    <property type="protein sequence ID" value="MBN8234013.1"/>
    <property type="molecule type" value="Genomic_DNA"/>
</dbReference>
<protein>
    <submittedName>
        <fullName evidence="2">Uncharacterized protein</fullName>
    </submittedName>
</protein>
<reference evidence="2 3" key="1">
    <citation type="submission" date="2020-12" db="EMBL/GenBank/DDBJ databases">
        <title>Oil enriched cultivation method for isolating marine PHA-producing bacteria.</title>
        <authorList>
            <person name="Zheng W."/>
            <person name="Yu S."/>
            <person name="Huang Y."/>
        </authorList>
    </citation>
    <scope>NUCLEOTIDE SEQUENCE [LARGE SCALE GENOMIC DNA]</scope>
    <source>
        <strain evidence="2 3">SY-2-6</strain>
    </source>
</reference>
<evidence type="ECO:0000313" key="2">
    <source>
        <dbReference type="EMBL" id="MBN8234013.1"/>
    </source>
</evidence>
<sequence length="66" mass="7631">MSLKKRIMAVLLMWTILIPFSIFLGYVNDNRIDSNHLIGMLIAGFVIGFWFVPLSYRNGKRKGKND</sequence>
<proteinExistence type="predicted"/>
<keyword evidence="1" id="KW-0472">Membrane</keyword>
<name>A0ABS3DRQ0_9BACI</name>
<comment type="caution">
    <text evidence="2">The sequence shown here is derived from an EMBL/GenBank/DDBJ whole genome shotgun (WGS) entry which is preliminary data.</text>
</comment>
<keyword evidence="1" id="KW-1133">Transmembrane helix</keyword>
<evidence type="ECO:0000313" key="3">
    <source>
        <dbReference type="Proteomes" id="UP000663970"/>
    </source>
</evidence>
<keyword evidence="1" id="KW-0812">Transmembrane</keyword>